<evidence type="ECO:0000256" key="2">
    <source>
        <dbReference type="ARBA" id="ARBA00009865"/>
    </source>
</evidence>
<dbReference type="InterPro" id="IPR050727">
    <property type="entry name" value="GH43_arabinanases"/>
</dbReference>
<evidence type="ECO:0000313" key="8">
    <source>
        <dbReference type="EMBL" id="KAA1396124.1"/>
    </source>
</evidence>
<organism evidence="8 9">
    <name type="scientific">Aeromicrobium ginsengisoli</name>
    <dbReference type="NCBI Taxonomy" id="363867"/>
    <lineage>
        <taxon>Bacteria</taxon>
        <taxon>Bacillati</taxon>
        <taxon>Actinomycetota</taxon>
        <taxon>Actinomycetes</taxon>
        <taxon>Propionibacteriales</taxon>
        <taxon>Nocardioidaceae</taxon>
        <taxon>Aeromicrobium</taxon>
    </lineage>
</organism>
<feature type="active site" description="Proton donor" evidence="5">
    <location>
        <position position="1197"/>
    </location>
</feature>
<dbReference type="Proteomes" id="UP000380867">
    <property type="component" value="Unassembled WGS sequence"/>
</dbReference>
<name>A0A5M4FCI9_9ACTN</name>
<dbReference type="NCBIfam" id="NF047446">
    <property type="entry name" value="barrel_OmpL47"/>
    <property type="match status" value="1"/>
</dbReference>
<dbReference type="CDD" id="cd08983">
    <property type="entry name" value="GH43_Bt3655-like"/>
    <property type="match status" value="1"/>
</dbReference>
<accession>A0A5M4FCI9</accession>
<dbReference type="Pfam" id="PF04616">
    <property type="entry name" value="Glyco_hydro_43"/>
    <property type="match status" value="1"/>
</dbReference>
<dbReference type="CDD" id="cd09004">
    <property type="entry name" value="GH43_bXyl-like"/>
    <property type="match status" value="1"/>
</dbReference>
<dbReference type="GO" id="GO:0005975">
    <property type="term" value="P:carbohydrate metabolic process"/>
    <property type="evidence" value="ECO:0007669"/>
    <property type="project" value="InterPro"/>
</dbReference>
<dbReference type="GO" id="GO:0004553">
    <property type="term" value="F:hydrolase activity, hydrolyzing O-glycosyl compounds"/>
    <property type="evidence" value="ECO:0007669"/>
    <property type="project" value="InterPro"/>
</dbReference>
<keyword evidence="9" id="KW-1185">Reference proteome</keyword>
<dbReference type="OrthoDB" id="9758923at2"/>
<dbReference type="InterPro" id="IPR046780">
    <property type="entry name" value="aBig_2"/>
</dbReference>
<evidence type="ECO:0000256" key="4">
    <source>
        <dbReference type="ARBA" id="ARBA00023295"/>
    </source>
</evidence>
<dbReference type="InterPro" id="IPR058094">
    <property type="entry name" value="Ig-like_OmpL47-like"/>
</dbReference>
<comment type="similarity">
    <text evidence="2">Belongs to the glycosyl hydrolase 43 family.</text>
</comment>
<dbReference type="Gene3D" id="2.60.120.200">
    <property type="match status" value="2"/>
</dbReference>
<comment type="caution">
    <text evidence="8">The sequence shown here is derived from an EMBL/GenBank/DDBJ whole genome shotgun (WGS) entry which is preliminary data.</text>
</comment>
<dbReference type="SUPFAM" id="SSF75005">
    <property type="entry name" value="Arabinanase/levansucrase/invertase"/>
    <property type="match status" value="2"/>
</dbReference>
<dbReference type="Gene3D" id="2.60.40.10">
    <property type="entry name" value="Immunoglobulins"/>
    <property type="match status" value="1"/>
</dbReference>
<dbReference type="InterPro" id="IPR006710">
    <property type="entry name" value="Glyco_hydro_43"/>
</dbReference>
<reference evidence="8" key="1">
    <citation type="submission" date="2019-09" db="EMBL/GenBank/DDBJ databases">
        <authorList>
            <person name="Li J."/>
        </authorList>
    </citation>
    <scope>NUCLEOTIDE SEQUENCE [LARGE SCALE GENOMIC DNA]</scope>
    <source>
        <strain evidence="8">JCM 14732</strain>
    </source>
</reference>
<feature type="site" description="Important for catalytic activity, responsible for pKa modulation of the active site Glu and correct orientation of both the proton donor and substrate" evidence="6">
    <location>
        <position position="1149"/>
    </location>
</feature>
<dbReference type="InterPro" id="IPR013320">
    <property type="entry name" value="ConA-like_dom_sf"/>
</dbReference>
<feature type="domain" description="Atrophied bacterial Ig" evidence="7">
    <location>
        <begin position="315"/>
        <end position="396"/>
    </location>
</feature>
<evidence type="ECO:0000259" key="7">
    <source>
        <dbReference type="Pfam" id="PF20578"/>
    </source>
</evidence>
<evidence type="ECO:0000256" key="5">
    <source>
        <dbReference type="PIRSR" id="PIRSR606710-1"/>
    </source>
</evidence>
<dbReference type="InterPro" id="IPR013783">
    <property type="entry name" value="Ig-like_fold"/>
</dbReference>
<feature type="domain" description="Atrophied bacterial Ig" evidence="7">
    <location>
        <begin position="224"/>
        <end position="306"/>
    </location>
</feature>
<keyword evidence="3" id="KW-0378">Hydrolase</keyword>
<protein>
    <submittedName>
        <fullName evidence="8">Family 43 glycosylhydrolase</fullName>
    </submittedName>
</protein>
<feature type="active site" description="Proton acceptor" evidence="5">
    <location>
        <position position="1036"/>
    </location>
</feature>
<comment type="pathway">
    <text evidence="1">Glycan metabolism; L-arabinan degradation.</text>
</comment>
<dbReference type="Gene3D" id="2.60.40.2340">
    <property type="match status" value="1"/>
</dbReference>
<dbReference type="Pfam" id="PF20578">
    <property type="entry name" value="aBig_2"/>
    <property type="match status" value="2"/>
</dbReference>
<dbReference type="PANTHER" id="PTHR43301:SF3">
    <property type="entry name" value="ARABINAN ENDO-1,5-ALPHA-L-ARABINOSIDASE A-RELATED"/>
    <property type="match status" value="1"/>
</dbReference>
<evidence type="ECO:0000313" key="9">
    <source>
        <dbReference type="Proteomes" id="UP000380867"/>
    </source>
</evidence>
<dbReference type="SUPFAM" id="SSF49899">
    <property type="entry name" value="Concanavalin A-like lectins/glucanases"/>
    <property type="match status" value="2"/>
</dbReference>
<evidence type="ECO:0000256" key="3">
    <source>
        <dbReference type="ARBA" id="ARBA00022801"/>
    </source>
</evidence>
<dbReference type="Gene3D" id="2.115.10.20">
    <property type="entry name" value="Glycosyl hydrolase domain, family 43"/>
    <property type="match status" value="2"/>
</dbReference>
<proteinExistence type="inferred from homology"/>
<keyword evidence="4" id="KW-0326">Glycosidase</keyword>
<dbReference type="Gene3D" id="2.60.40.2700">
    <property type="match status" value="1"/>
</dbReference>
<dbReference type="PANTHER" id="PTHR43301">
    <property type="entry name" value="ARABINAN ENDO-1,5-ALPHA-L-ARABINOSIDASE"/>
    <property type="match status" value="1"/>
</dbReference>
<dbReference type="Pfam" id="PF13385">
    <property type="entry name" value="Laminin_G_3"/>
    <property type="match status" value="2"/>
</dbReference>
<evidence type="ECO:0000256" key="1">
    <source>
        <dbReference type="ARBA" id="ARBA00004834"/>
    </source>
</evidence>
<dbReference type="InterPro" id="IPR023296">
    <property type="entry name" value="Glyco_hydro_beta-prop_sf"/>
</dbReference>
<sequence>MTAHAADVTDGLVLKYDLTQSSGTTVTDSSGNGRDGTLNGGATWGGASGLTLDGTDDYVKLPNNIMAGLSSITVSTEVYIEQAQATPYFIWGFGNSATSSSGTGYFFASGDAFRTGLTLTNWSGEKVTSKNAALARGVWKTVTYTQTGTTGTLYEDGVQVAQNTAVTVKPSDIGGGTTVNNNIGKSNYAADKFLKGKVRNFRIYNRALTAAEVTSLAPSDADIVASDKAVLSLGDLSAVTDDLNLPATGQRGSAVTWSSSNPAIIANDGTVTRPGPTDDPATVTLTATLTRGTASDTKTFQATVLPAEGDQQRADADAAAISIPDVDDVRGNITLPTSGSHGSTIAWASDDTSVIDTDGIVHRPAHGADPATVHLTATVTVGSATATRQITATVTPKPDLGPYAGYAFSYFTGAEESIFFAASRGNNALQWDELNGGKATLKSTMGTTGLRDPFLIRSPEGDKFYLIATDLDIDATNWDASQRTGSKYLEVWESTDLVNWSEQRHVKVSPDTAGNTWAPEAYWSDELGSYVVFWASKLYAESDTTHSGSTYQKMLYATTRDFRTFSKPKVWQDFGASRIDSTVLKDGSTYHRFTKDEGGVTGCSDIIQEKSDDLLAVDDASQPGWDINNPAWKIEDSCIGKKAGTSAVEGPTAFKANAGDTSGSKYYLFTDEYGGRGYIPLGTDTIDAPDWKVPASYKLPGSPRHGTVIPVTADELKRLRNDPDPVKANADGEVVHYALDDTSGTTVKDSSGNGYDGTLSGDASWADGSLTLGGTNGHVKLPDNILTGIDQITVSTKVWIDPNQATPYFIWGLGNTDSGGAGSGYLFTGGNDKYRTSIASGNWTTEQTATDDAAAPRGAWKTLTYTLKDGTATIYLDGVKVGEKTGVTIVPGDIGGGRTTANYIGRSVYNADKYLKGKVADFRIYNRALSATEVRDLGSDPTAITGVELDSLKVDPIIDGATSTVTLPVAKGTDLTALQPAFDIASTSTITPEVTGPIDLSAAKTFTVTAANGDTRDWKVRAVEMKSPILPGYNADPNIVRFGDTYYIYATTDGIAGWGSSKFKVWSSKNLVDWTEHGTILDLGPDISWADSNAWAPTATEKDGKYYFYFSAQQNIGVAVSDSPLGPFTDPIGKPLVSKADYNNAQQIDPAVFTDDDGTSYLYWGNGKSYVVPLNPDMTSYDVSKRVELTGLTGFREGMFMNKRGGKYYASWSIDDTGSENYRVGYAIGDSPTGPFTNKGEILTKDSSLGILGTGHHSIIQVPGTDDWYIAYHRFAIPGGDGTHRETTIDRLYFNADGTIKKVVPTLESVDPLAYEGPAPQAEVSHPGTGGWYGTGAALTLTGGSGVKKLQYRIAEGEWTTYDAPVALDAGTYGIDYRAQGDNLMWSGVSSLAVKVDLTDPATSAKLDDRTVTLTATDEDSGVASVQYQLDGGDWLAYTAPVVVDGAAHTLTYRATDNAGNQGATGSLEIAKAVDPGPGPAPVATTAPVVLGIPRVGSLLTAFDGEWDQAGLTFTRRWLRDGTPITGATGRTYRLTGKDAGHRIAVQVTVTKAGVTPGTAVSQPTAKVVKAVSRTNASLNDTSVRSGTTVKLRATITASGVTPDGKVDISYRGRHIKTLTVRGGKVSSSYRVVKRGLHTFTFSYRGSAGVLSSSDTVRIRVR</sequence>
<gene>
    <name evidence="8" type="ORF">ESP70_013715</name>
</gene>
<dbReference type="EMBL" id="SDPQ02000003">
    <property type="protein sequence ID" value="KAA1396124.1"/>
    <property type="molecule type" value="Genomic_DNA"/>
</dbReference>
<evidence type="ECO:0000256" key="6">
    <source>
        <dbReference type="PIRSR" id="PIRSR606710-2"/>
    </source>
</evidence>